<keyword evidence="2" id="KW-0732">Signal</keyword>
<accession>A0AAJ7E6T5</accession>
<proteinExistence type="predicted"/>
<protein>
    <submittedName>
        <fullName evidence="3">Uncharacterized protein LOC106116089</fullName>
    </submittedName>
</protein>
<feature type="signal peptide" evidence="2">
    <location>
        <begin position="1"/>
        <end position="18"/>
    </location>
</feature>
<dbReference type="GeneID" id="106116089"/>
<organism evidence="3">
    <name type="scientific">Papilio xuthus</name>
    <name type="common">Asian swallowtail butterfly</name>
    <dbReference type="NCBI Taxonomy" id="66420"/>
    <lineage>
        <taxon>Eukaryota</taxon>
        <taxon>Metazoa</taxon>
        <taxon>Ecdysozoa</taxon>
        <taxon>Arthropoda</taxon>
        <taxon>Hexapoda</taxon>
        <taxon>Insecta</taxon>
        <taxon>Pterygota</taxon>
        <taxon>Neoptera</taxon>
        <taxon>Endopterygota</taxon>
        <taxon>Lepidoptera</taxon>
        <taxon>Glossata</taxon>
        <taxon>Ditrysia</taxon>
        <taxon>Papilionoidea</taxon>
        <taxon>Papilionidae</taxon>
        <taxon>Papilioninae</taxon>
        <taxon>Papilio</taxon>
    </lineage>
</organism>
<reference evidence="3" key="1">
    <citation type="submission" date="2025-08" db="UniProtKB">
        <authorList>
            <consortium name="RefSeq"/>
        </authorList>
    </citation>
    <scope>IDENTIFICATION</scope>
</reference>
<evidence type="ECO:0000256" key="1">
    <source>
        <dbReference type="SAM" id="MobiDB-lite"/>
    </source>
</evidence>
<dbReference type="Proteomes" id="UP000694872">
    <property type="component" value="Unplaced"/>
</dbReference>
<dbReference type="AlphaFoldDB" id="A0AAJ7E6T5"/>
<name>A0AAJ7E6T5_PAPXU</name>
<gene>
    <name evidence="3" type="primary">LOC106116089</name>
</gene>
<dbReference type="KEGG" id="pxu:106116089"/>
<evidence type="ECO:0000313" key="3">
    <source>
        <dbReference type="RefSeq" id="XP_013165287.1"/>
    </source>
</evidence>
<feature type="chain" id="PRO_5042582478" evidence="2">
    <location>
        <begin position="19"/>
        <end position="557"/>
    </location>
</feature>
<evidence type="ECO:0000256" key="2">
    <source>
        <dbReference type="SAM" id="SignalP"/>
    </source>
</evidence>
<dbReference type="RefSeq" id="XP_013165287.1">
    <property type="nucleotide sequence ID" value="XM_013309833.1"/>
</dbReference>
<feature type="region of interest" description="Disordered" evidence="1">
    <location>
        <begin position="116"/>
        <end position="137"/>
    </location>
</feature>
<sequence length="557" mass="64177">MAISYLWTILLCVICAQALHSFKELYCQDPDTKMLHAVNTTWAAKSFCGNYTCKLRKKNRTSTELITPLTKINITNININFVKDDMSPSASDKVKTTAEPPKHSLTHLLSRERVIPKIKGDEEKRSDDSSKENDGDRYLTESEIKTITDMLHTVKKSDLEAIVDIYNLAQDIYKDIEKNQEETLYQDTMTPIHVHGFNDNQQGITSDKQKVSYWYEPLNFHNSKVKPEVSVNEPTSTITTTMQTTTIQPTKMKIAENNKIADNSYFKGSLTDKDFRKLPYYYPMSTFQRVSSYTHTMKPKSGMEPVANPEIKACKKLPPLQPPPTTNNYVLPSWINKSLKKSYFAVTPQNVFEPSLLLPFPFAYVNNNNLTAYPPSYYYDNYNGYPWAQLNIYNRNRNFHQSYLGTAYIARVPGESMYVKPNINTDYEAQRGTITRDDIIDIISSLKDKEMKKLPDWQTNPLPEKVIEEVKGNAEKSKILKPLRKKVRIERIGKLIKLDESSRSKRSIDNEDPFDGIDEYETYITTTTCQPSTEIGFFRRGNMSRLFPECCPERIQS</sequence>